<dbReference type="AlphaFoldDB" id="A0A397S7V0"/>
<dbReference type="InterPro" id="IPR000182">
    <property type="entry name" value="GNAT_dom"/>
</dbReference>
<organism evidence="2 3">
    <name type="scientific">Anaeroplasma bactoclasticum</name>
    <dbReference type="NCBI Taxonomy" id="2088"/>
    <lineage>
        <taxon>Bacteria</taxon>
        <taxon>Bacillati</taxon>
        <taxon>Mycoplasmatota</taxon>
        <taxon>Mollicutes</taxon>
        <taxon>Anaeroplasmatales</taxon>
        <taxon>Anaeroplasmataceae</taxon>
        <taxon>Anaeroplasma</taxon>
    </lineage>
</organism>
<dbReference type="Gene3D" id="3.40.630.30">
    <property type="match status" value="1"/>
</dbReference>
<accession>A0A397S7V0</accession>
<protein>
    <submittedName>
        <fullName evidence="2">RimJ/RimL family protein N-acetyltransferase</fullName>
    </submittedName>
</protein>
<dbReference type="InParanoid" id="A0A397S7V0"/>
<gene>
    <name evidence="2" type="ORF">EI71_00346</name>
</gene>
<dbReference type="RefSeq" id="WP_211320996.1">
    <property type="nucleotide sequence ID" value="NZ_QXEV01000002.1"/>
</dbReference>
<sequence length="347" mass="41139">MKTIDKEGKRLCDIQADLFEKSVSVLDMSSEVFVRRFMNSKIAIELDNKAFLDDSKTINNIFEELDLQYGKTTYGSLKYNKDIMYWVGYLYRYFCYTYNLSSKQAYKYLPLKYVASTFISYHSLDVSQAIERLLEARNISYKEEDILRKGVDILRVIRNVEDPYVKFPVLGNERFLLRKVEDSDVKDLLNVYSDKKAVKYFNSDNCNGDDFHYTTIKRMKEAIRFWNYSYENGFFVRWAIVDKANGIVVGTLEQFHRDSNDYFNNCSLLRLDLKSEYEKKNIIINILKLVIPSSFNLFNCERIITKSFDDDVERENALYELGFKNPNKHLIGHNGESYYNYYELFKK</sequence>
<comment type="caution">
    <text evidence="2">The sequence shown here is derived from an EMBL/GenBank/DDBJ whole genome shotgun (WGS) entry which is preliminary data.</text>
</comment>
<evidence type="ECO:0000313" key="2">
    <source>
        <dbReference type="EMBL" id="RIA78394.1"/>
    </source>
</evidence>
<keyword evidence="3" id="KW-1185">Reference proteome</keyword>
<name>A0A397S7V0_9MOLU</name>
<dbReference type="GO" id="GO:0016747">
    <property type="term" value="F:acyltransferase activity, transferring groups other than amino-acyl groups"/>
    <property type="evidence" value="ECO:0007669"/>
    <property type="project" value="InterPro"/>
</dbReference>
<keyword evidence="2" id="KW-0808">Transferase</keyword>
<evidence type="ECO:0000313" key="3">
    <source>
        <dbReference type="Proteomes" id="UP000266506"/>
    </source>
</evidence>
<dbReference type="SUPFAM" id="SSF55729">
    <property type="entry name" value="Acyl-CoA N-acyltransferases (Nat)"/>
    <property type="match status" value="1"/>
</dbReference>
<feature type="domain" description="N-acetyltransferase" evidence="1">
    <location>
        <begin position="174"/>
        <end position="324"/>
    </location>
</feature>
<evidence type="ECO:0000259" key="1">
    <source>
        <dbReference type="Pfam" id="PF13302"/>
    </source>
</evidence>
<proteinExistence type="predicted"/>
<dbReference type="Pfam" id="PF13302">
    <property type="entry name" value="Acetyltransf_3"/>
    <property type="match status" value="1"/>
</dbReference>
<dbReference type="Proteomes" id="UP000266506">
    <property type="component" value="Unassembled WGS sequence"/>
</dbReference>
<dbReference type="InterPro" id="IPR016181">
    <property type="entry name" value="Acyl_CoA_acyltransferase"/>
</dbReference>
<dbReference type="EMBL" id="QXEV01000002">
    <property type="protein sequence ID" value="RIA78394.1"/>
    <property type="molecule type" value="Genomic_DNA"/>
</dbReference>
<reference evidence="2 3" key="1">
    <citation type="submission" date="2018-08" db="EMBL/GenBank/DDBJ databases">
        <title>Genomic Encyclopedia of Archaeal and Bacterial Type Strains, Phase II (KMG-II): from individual species to whole genera.</title>
        <authorList>
            <person name="Goeker M."/>
        </authorList>
    </citation>
    <scope>NUCLEOTIDE SEQUENCE [LARGE SCALE GENOMIC DNA]</scope>
    <source>
        <strain evidence="2 3">ATCC 27112</strain>
    </source>
</reference>